<keyword evidence="1" id="KW-0479">Metal-binding</keyword>
<name>A0ABR1PKP2_DIAER</name>
<dbReference type="EMBL" id="JAKNSF020000005">
    <property type="protein sequence ID" value="KAK7738930.1"/>
    <property type="molecule type" value="Genomic_DNA"/>
</dbReference>
<protein>
    <recommendedName>
        <fullName evidence="4">MYND-type domain-containing protein</fullName>
    </recommendedName>
</protein>
<evidence type="ECO:0000313" key="5">
    <source>
        <dbReference type="EMBL" id="KAK7738930.1"/>
    </source>
</evidence>
<reference evidence="5 6" key="1">
    <citation type="submission" date="2024-02" db="EMBL/GenBank/DDBJ databases">
        <title>De novo assembly and annotation of 12 fungi associated with fruit tree decline syndrome in Ontario, Canada.</title>
        <authorList>
            <person name="Sulman M."/>
            <person name="Ellouze W."/>
            <person name="Ilyukhin E."/>
        </authorList>
    </citation>
    <scope>NUCLEOTIDE SEQUENCE [LARGE SCALE GENOMIC DNA]</scope>
    <source>
        <strain evidence="5 6">M169</strain>
    </source>
</reference>
<sequence>MPAGKIPCPGCRLVQYCSEKCLKQDRPIHKLFCKSFELVSAGKRPIALDICFFRAIFIPENGKPRWTWVKTTSDRLFYCLEHLYSDLPSLGLTQHSQSIQLGYHSTRVPKHGLIATARNQQSRGEEKSSINKFLQSLGPPGHLDTHWGPFIVLAFKAGDPAKRNTDPRGLLGLVEDVEMADIAHIFHTLTHNLDENPCVVDVARYAHKTIPAVKINGLGDRRRFHPDKDTNSDAAIYEAVTVPNKACDRSIQWPSIFAFTLGPPWVCRRVYYSKDHWVKAGPKHQGGERAKDGDSLSNPELGCLHAVFKAAGRFEAWRPRGEQLVPAGVNWDDNLGTALILHMYGEPIPVEHIKVFQLFCKETEVMNLGGKPKQAIKVFHRAAFREFWDAKKKENAIPGMELAGIPSPYAWKDKPRKEDD</sequence>
<accession>A0ABR1PKP2</accession>
<evidence type="ECO:0000313" key="6">
    <source>
        <dbReference type="Proteomes" id="UP001430848"/>
    </source>
</evidence>
<comment type="caution">
    <text evidence="5">The sequence shown here is derived from an EMBL/GenBank/DDBJ whole genome shotgun (WGS) entry which is preliminary data.</text>
</comment>
<keyword evidence="3" id="KW-0862">Zinc</keyword>
<evidence type="ECO:0000259" key="4">
    <source>
        <dbReference type="Pfam" id="PF01753"/>
    </source>
</evidence>
<dbReference type="Pfam" id="PF01753">
    <property type="entry name" value="zf-MYND"/>
    <property type="match status" value="1"/>
</dbReference>
<evidence type="ECO:0000256" key="2">
    <source>
        <dbReference type="ARBA" id="ARBA00022771"/>
    </source>
</evidence>
<evidence type="ECO:0000256" key="1">
    <source>
        <dbReference type="ARBA" id="ARBA00022723"/>
    </source>
</evidence>
<organism evidence="5 6">
    <name type="scientific">Diaporthe eres</name>
    <name type="common">Phomopsis oblonga</name>
    <dbReference type="NCBI Taxonomy" id="83184"/>
    <lineage>
        <taxon>Eukaryota</taxon>
        <taxon>Fungi</taxon>
        <taxon>Dikarya</taxon>
        <taxon>Ascomycota</taxon>
        <taxon>Pezizomycotina</taxon>
        <taxon>Sordariomycetes</taxon>
        <taxon>Sordariomycetidae</taxon>
        <taxon>Diaporthales</taxon>
        <taxon>Diaporthaceae</taxon>
        <taxon>Diaporthe</taxon>
        <taxon>Diaporthe eres species complex</taxon>
    </lineage>
</organism>
<keyword evidence="2" id="KW-0863">Zinc-finger</keyword>
<gene>
    <name evidence="5" type="ORF">SLS63_002267</name>
</gene>
<evidence type="ECO:0000256" key="3">
    <source>
        <dbReference type="ARBA" id="ARBA00022833"/>
    </source>
</evidence>
<dbReference type="Gene3D" id="6.10.140.2220">
    <property type="match status" value="1"/>
</dbReference>
<dbReference type="SUPFAM" id="SSF144232">
    <property type="entry name" value="HIT/MYND zinc finger-like"/>
    <property type="match status" value="1"/>
</dbReference>
<dbReference type="Proteomes" id="UP001430848">
    <property type="component" value="Unassembled WGS sequence"/>
</dbReference>
<dbReference type="InterPro" id="IPR002893">
    <property type="entry name" value="Znf_MYND"/>
</dbReference>
<keyword evidence="6" id="KW-1185">Reference proteome</keyword>
<feature type="domain" description="MYND-type" evidence="4">
    <location>
        <begin position="6"/>
        <end position="33"/>
    </location>
</feature>
<proteinExistence type="predicted"/>